<feature type="region of interest" description="Disordered" evidence="1">
    <location>
        <begin position="58"/>
        <end position="77"/>
    </location>
</feature>
<keyword evidence="3" id="KW-1185">Reference proteome</keyword>
<dbReference type="AlphaFoldDB" id="A0A2R5GXK8"/>
<evidence type="ECO:0000313" key="2">
    <source>
        <dbReference type="EMBL" id="GBG35305.1"/>
    </source>
</evidence>
<evidence type="ECO:0000256" key="1">
    <source>
        <dbReference type="SAM" id="MobiDB-lite"/>
    </source>
</evidence>
<dbReference type="Proteomes" id="UP000241890">
    <property type="component" value="Unassembled WGS sequence"/>
</dbReference>
<feature type="non-terminal residue" evidence="2">
    <location>
        <position position="1"/>
    </location>
</feature>
<organism evidence="2 3">
    <name type="scientific">Hondaea fermentalgiana</name>
    <dbReference type="NCBI Taxonomy" id="2315210"/>
    <lineage>
        <taxon>Eukaryota</taxon>
        <taxon>Sar</taxon>
        <taxon>Stramenopiles</taxon>
        <taxon>Bigyra</taxon>
        <taxon>Labyrinthulomycetes</taxon>
        <taxon>Thraustochytrida</taxon>
        <taxon>Thraustochytriidae</taxon>
        <taxon>Hondaea</taxon>
    </lineage>
</organism>
<proteinExistence type="predicted"/>
<reference evidence="2 3" key="1">
    <citation type="submission" date="2017-12" db="EMBL/GenBank/DDBJ databases">
        <title>Sequencing, de novo assembly and annotation of complete genome of a new Thraustochytrid species, strain FCC1311.</title>
        <authorList>
            <person name="Sedici K."/>
            <person name="Godart F."/>
            <person name="Aiese Cigliano R."/>
            <person name="Sanseverino W."/>
            <person name="Barakat M."/>
            <person name="Ortet P."/>
            <person name="Marechal E."/>
            <person name="Cagnac O."/>
            <person name="Amato A."/>
        </authorList>
    </citation>
    <scope>NUCLEOTIDE SEQUENCE [LARGE SCALE GENOMIC DNA]</scope>
</reference>
<feature type="compositionally biased region" description="Basic residues" evidence="1">
    <location>
        <begin position="59"/>
        <end position="69"/>
    </location>
</feature>
<gene>
    <name evidence="2" type="ORF">FCC1311_115282</name>
</gene>
<comment type="caution">
    <text evidence="2">The sequence shown here is derived from an EMBL/GenBank/DDBJ whole genome shotgun (WGS) entry which is preliminary data.</text>
</comment>
<feature type="non-terminal residue" evidence="2">
    <location>
        <position position="77"/>
    </location>
</feature>
<evidence type="ECO:0000313" key="3">
    <source>
        <dbReference type="Proteomes" id="UP000241890"/>
    </source>
</evidence>
<protein>
    <submittedName>
        <fullName evidence="2">Uncharacterized protein</fullName>
    </submittedName>
</protein>
<feature type="region of interest" description="Disordered" evidence="1">
    <location>
        <begin position="1"/>
        <end position="30"/>
    </location>
</feature>
<accession>A0A2R5GXK8</accession>
<dbReference type="InParanoid" id="A0A2R5GXK8"/>
<sequence>STKRSATPRSRAPSTSAARRARTMTGASTTSFRTLTRCTCRRALTLRTVMGAASCTRRTWTRTRHRRKPCATGSDRR</sequence>
<dbReference type="EMBL" id="BEYU01000666">
    <property type="protein sequence ID" value="GBG35305.1"/>
    <property type="molecule type" value="Genomic_DNA"/>
</dbReference>
<name>A0A2R5GXK8_9STRA</name>